<dbReference type="EMBL" id="BARW01004233">
    <property type="protein sequence ID" value="GAI61035.1"/>
    <property type="molecule type" value="Genomic_DNA"/>
</dbReference>
<accession>X1RD12</accession>
<protein>
    <submittedName>
        <fullName evidence="1">Uncharacterized protein</fullName>
    </submittedName>
</protein>
<dbReference type="EMBL" id="BARW01000024">
    <property type="protein sequence ID" value="GAI68256.1"/>
    <property type="molecule type" value="Genomic_DNA"/>
</dbReference>
<name>X1RD12_9ZZZZ</name>
<evidence type="ECO:0000313" key="1">
    <source>
        <dbReference type="EMBL" id="GAI61035.1"/>
    </source>
</evidence>
<reference evidence="1" key="1">
    <citation type="journal article" date="2014" name="Front. Microbiol.">
        <title>High frequency of phylogenetically diverse reductive dehalogenase-homologous genes in deep subseafloor sedimentary metagenomes.</title>
        <authorList>
            <person name="Kawai M."/>
            <person name="Futagami T."/>
            <person name="Toyoda A."/>
            <person name="Takaki Y."/>
            <person name="Nishi S."/>
            <person name="Hori S."/>
            <person name="Arai W."/>
            <person name="Tsubouchi T."/>
            <person name="Morono Y."/>
            <person name="Uchiyama I."/>
            <person name="Ito T."/>
            <person name="Fujiyama A."/>
            <person name="Inagaki F."/>
            <person name="Takami H."/>
        </authorList>
    </citation>
    <scope>NUCLEOTIDE SEQUENCE</scope>
    <source>
        <strain evidence="1">Expedition CK06-06</strain>
    </source>
</reference>
<organism evidence="1">
    <name type="scientific">marine sediment metagenome</name>
    <dbReference type="NCBI Taxonomy" id="412755"/>
    <lineage>
        <taxon>unclassified sequences</taxon>
        <taxon>metagenomes</taxon>
        <taxon>ecological metagenomes</taxon>
    </lineage>
</organism>
<gene>
    <name evidence="2" type="ORF">S12H4_00280</name>
    <name evidence="1" type="ORF">S12H4_10080</name>
</gene>
<evidence type="ECO:0000313" key="2">
    <source>
        <dbReference type="EMBL" id="GAI68256.1"/>
    </source>
</evidence>
<comment type="caution">
    <text evidence="1">The sequence shown here is derived from an EMBL/GenBank/DDBJ whole genome shotgun (WGS) entry which is preliminary data.</text>
</comment>
<sequence length="54" mass="6616">MMLTKKQKSKLDVMVAKYQARMEVTHRADRRTIRAWTQRYRITMERELMKQGKS</sequence>
<dbReference type="AlphaFoldDB" id="X1RD12"/>
<proteinExistence type="predicted"/>